<dbReference type="EMBL" id="JXTC01000081">
    <property type="protein sequence ID" value="PON90645.1"/>
    <property type="molecule type" value="Genomic_DNA"/>
</dbReference>
<reference evidence="2" key="1">
    <citation type="submission" date="2016-06" db="EMBL/GenBank/DDBJ databases">
        <title>Parallel loss of symbiosis genes in relatives of nitrogen-fixing non-legume Parasponia.</title>
        <authorList>
            <person name="Van Velzen R."/>
            <person name="Holmer R."/>
            <person name="Bu F."/>
            <person name="Rutten L."/>
            <person name="Van Zeijl A."/>
            <person name="Liu W."/>
            <person name="Santuari L."/>
            <person name="Cao Q."/>
            <person name="Sharma T."/>
            <person name="Shen D."/>
            <person name="Roswanjaya Y."/>
            <person name="Wardhani T."/>
            <person name="Kalhor M.S."/>
            <person name="Jansen J."/>
            <person name="Van den Hoogen J."/>
            <person name="Gungor B."/>
            <person name="Hartog M."/>
            <person name="Hontelez J."/>
            <person name="Verver J."/>
            <person name="Yang W.-C."/>
            <person name="Schijlen E."/>
            <person name="Repin R."/>
            <person name="Schilthuizen M."/>
            <person name="Schranz E."/>
            <person name="Heidstra R."/>
            <person name="Miyata K."/>
            <person name="Fedorova E."/>
            <person name="Kohlen W."/>
            <person name="Bisseling T."/>
            <person name="Smit S."/>
            <person name="Geurts R."/>
        </authorList>
    </citation>
    <scope>NUCLEOTIDE SEQUENCE [LARGE SCALE GENOMIC DNA]</scope>
    <source>
        <strain evidence="2">cv. RG33-2</strain>
    </source>
</reference>
<name>A0A2P5EYM6_TREOI</name>
<gene>
    <name evidence="1" type="ORF">TorRG33x02_135020</name>
</gene>
<dbReference type="Proteomes" id="UP000237000">
    <property type="component" value="Unassembled WGS sequence"/>
</dbReference>
<evidence type="ECO:0000313" key="1">
    <source>
        <dbReference type="EMBL" id="PON90645.1"/>
    </source>
</evidence>
<accession>A0A2P5EYM6</accession>
<proteinExistence type="predicted"/>
<keyword evidence="2" id="KW-1185">Reference proteome</keyword>
<protein>
    <submittedName>
        <fullName evidence="1">Uncharacterized protein</fullName>
    </submittedName>
</protein>
<organism evidence="1 2">
    <name type="scientific">Trema orientale</name>
    <name type="common">Charcoal tree</name>
    <name type="synonym">Celtis orientalis</name>
    <dbReference type="NCBI Taxonomy" id="63057"/>
    <lineage>
        <taxon>Eukaryota</taxon>
        <taxon>Viridiplantae</taxon>
        <taxon>Streptophyta</taxon>
        <taxon>Embryophyta</taxon>
        <taxon>Tracheophyta</taxon>
        <taxon>Spermatophyta</taxon>
        <taxon>Magnoliopsida</taxon>
        <taxon>eudicotyledons</taxon>
        <taxon>Gunneridae</taxon>
        <taxon>Pentapetalae</taxon>
        <taxon>rosids</taxon>
        <taxon>fabids</taxon>
        <taxon>Rosales</taxon>
        <taxon>Cannabaceae</taxon>
        <taxon>Trema</taxon>
    </lineage>
</organism>
<dbReference type="AlphaFoldDB" id="A0A2P5EYM6"/>
<comment type="caution">
    <text evidence="1">The sequence shown here is derived from an EMBL/GenBank/DDBJ whole genome shotgun (WGS) entry which is preliminary data.</text>
</comment>
<dbReference type="InParanoid" id="A0A2P5EYM6"/>
<sequence>MMLYLKLQAQLQHGLCPGTISFIPSLEGVTAARDTFGVAWKLFEWNSEFSLVEETDGSAASSSNFTPKQEPLVGRNKGVLAVESTKCQVKRISFRL</sequence>
<evidence type="ECO:0000313" key="2">
    <source>
        <dbReference type="Proteomes" id="UP000237000"/>
    </source>
</evidence>